<evidence type="ECO:0008006" key="3">
    <source>
        <dbReference type="Google" id="ProtNLM"/>
    </source>
</evidence>
<dbReference type="InterPro" id="IPR028994">
    <property type="entry name" value="Integrin_alpha_N"/>
</dbReference>
<evidence type="ECO:0000313" key="1">
    <source>
        <dbReference type="EMBL" id="MBM6996379.1"/>
    </source>
</evidence>
<dbReference type="Proteomes" id="UP001516620">
    <property type="component" value="Unassembled WGS sequence"/>
</dbReference>
<dbReference type="EMBL" id="JADCNN020000009">
    <property type="protein sequence ID" value="MBM6996379.1"/>
    <property type="molecule type" value="Genomic_DNA"/>
</dbReference>
<protein>
    <recommendedName>
        <fullName evidence="3">VCBS repeat-containing protein</fullName>
    </recommendedName>
</protein>
<comment type="caution">
    <text evidence="1">The sequence shown here is derived from an EMBL/GenBank/DDBJ whole genome shotgun (WGS) entry which is preliminary data.</text>
</comment>
<keyword evidence="2" id="KW-1185">Reference proteome</keyword>
<sequence>MKRVMRMFTKRRLTAWAGACLLLILSGCSFISDPKSLMQTPQLSTDRASLISVIKAELKGGEIVSPRDVRNISSIRTPDLNNDGIKEAVVFYETPDEAVRIHGMILEHQGNSWVLKVRFDGEGQVLETFDLLDLNGDGKLEIIAGFSSGSEELQKGLTVYTYDGTEVEKAIALPYHYFMVDDLNKDEIPDITVVNLKREQYATVTTYQYDGSFKELSHLELDDPISEYYNAVSGNITRNLKGIILDATVGTHSAFSTVIVMKEGQLINLLPSQDMTLKGYPILSGDVNNDGLLEIGMLEKPKGWEYISFDEIPWLFSYYQWEEKEGLKFVMQQYMDMAGRFYFNFPKEWQGNVTIDTKSDKNEHLIFVKTDTNEPVAEIRFFTLSEWERNKTDWDLLARDADKVIGFLSHTDLKVNKGETEIKR</sequence>
<name>A0ABS2H9Z5_9BACL</name>
<dbReference type="SUPFAM" id="SSF69318">
    <property type="entry name" value="Integrin alpha N-terminal domain"/>
    <property type="match status" value="1"/>
</dbReference>
<proteinExistence type="predicted"/>
<reference evidence="1 2" key="1">
    <citation type="submission" date="2021-01" db="EMBL/GenBank/DDBJ databases">
        <title>Paenibacillus sp.nov. isolated from the rhizosphere soil of tomato plant.</title>
        <authorList>
            <person name="Thin K.K."/>
            <person name="Zhang X."/>
            <person name="He S."/>
        </authorList>
    </citation>
    <scope>NUCLEOTIDE SEQUENCE [LARGE SCALE GENOMIC DNA]</scope>
    <source>
        <strain evidence="1 2">DXFW5</strain>
    </source>
</reference>
<accession>A0ABS2H9Z5</accession>
<evidence type="ECO:0000313" key="2">
    <source>
        <dbReference type="Proteomes" id="UP001516620"/>
    </source>
</evidence>
<organism evidence="1 2">
    <name type="scientific">Paenibacillus rhizolycopersici</name>
    <dbReference type="NCBI Taxonomy" id="2780073"/>
    <lineage>
        <taxon>Bacteria</taxon>
        <taxon>Bacillati</taxon>
        <taxon>Bacillota</taxon>
        <taxon>Bacilli</taxon>
        <taxon>Bacillales</taxon>
        <taxon>Paenibacillaceae</taxon>
        <taxon>Paenibacillus</taxon>
    </lineage>
</organism>
<gene>
    <name evidence="1" type="ORF">IM700_012050</name>
</gene>
<dbReference type="PROSITE" id="PS51257">
    <property type="entry name" value="PROKAR_LIPOPROTEIN"/>
    <property type="match status" value="1"/>
</dbReference>